<evidence type="ECO:0000313" key="6">
    <source>
        <dbReference type="EMBL" id="CAE0808128.1"/>
    </source>
</evidence>
<evidence type="ECO:0000256" key="3">
    <source>
        <dbReference type="PROSITE-ProRule" id="PRU01379"/>
    </source>
</evidence>
<proteinExistence type="inferred from homology"/>
<feature type="region of interest" description="Disordered" evidence="4">
    <location>
        <begin position="144"/>
        <end position="176"/>
    </location>
</feature>
<dbReference type="EMBL" id="HBJA01054261">
    <property type="protein sequence ID" value="CAE0808128.1"/>
    <property type="molecule type" value="Transcribed_RNA"/>
</dbReference>
<dbReference type="InterPro" id="IPR050821">
    <property type="entry name" value="Cytosolic_carboxypeptidase"/>
</dbReference>
<protein>
    <recommendedName>
        <fullName evidence="5">Peptidase M14 domain-containing protein</fullName>
    </recommendedName>
</protein>
<dbReference type="PROSITE" id="PS52035">
    <property type="entry name" value="PEPTIDASE_M14"/>
    <property type="match status" value="1"/>
</dbReference>
<dbReference type="PANTHER" id="PTHR12756:SF11">
    <property type="entry name" value="CYTOSOLIC CARBOXYPEPTIDASE 1"/>
    <property type="match status" value="1"/>
</dbReference>
<evidence type="ECO:0000256" key="1">
    <source>
        <dbReference type="ARBA" id="ARBA00001947"/>
    </source>
</evidence>
<evidence type="ECO:0000259" key="5">
    <source>
        <dbReference type="PROSITE" id="PS52035"/>
    </source>
</evidence>
<comment type="cofactor">
    <cofactor evidence="1">
        <name>Zn(2+)</name>
        <dbReference type="ChEBI" id="CHEBI:29105"/>
    </cofactor>
</comment>
<sequence>MYCDFHGHSRQKNVFMYGCRQPDRGTLLEEVLPSILGKTIPFFAVENCSYKVQKARTSTGRVVAYQELGIPLSYTLEASLCGGYGLIPAQPDVKAPEARDPTMAHFHVGHYCHMGQMFAKAVKVLASHELEGYTVRELVESGSLRPALASSTAQEPTTPLGEEDEEGDDGDSGEDE</sequence>
<evidence type="ECO:0000256" key="4">
    <source>
        <dbReference type="SAM" id="MobiDB-lite"/>
    </source>
</evidence>
<dbReference type="GO" id="GO:0004181">
    <property type="term" value="F:metallocarboxypeptidase activity"/>
    <property type="evidence" value="ECO:0007669"/>
    <property type="project" value="InterPro"/>
</dbReference>
<dbReference type="GO" id="GO:0008270">
    <property type="term" value="F:zinc ion binding"/>
    <property type="evidence" value="ECO:0007669"/>
    <property type="project" value="InterPro"/>
</dbReference>
<feature type="active site" description="Proton donor/acceptor" evidence="3">
    <location>
        <position position="77"/>
    </location>
</feature>
<feature type="domain" description="Peptidase M14" evidence="5">
    <location>
        <begin position="1"/>
        <end position="126"/>
    </location>
</feature>
<evidence type="ECO:0000256" key="2">
    <source>
        <dbReference type="ARBA" id="ARBA00005988"/>
    </source>
</evidence>
<dbReference type="GO" id="GO:0006508">
    <property type="term" value="P:proteolysis"/>
    <property type="evidence" value="ECO:0007669"/>
    <property type="project" value="InterPro"/>
</dbReference>
<feature type="compositionally biased region" description="Acidic residues" evidence="4">
    <location>
        <begin position="161"/>
        <end position="176"/>
    </location>
</feature>
<dbReference type="PANTHER" id="PTHR12756">
    <property type="entry name" value="CYTOSOLIC CARBOXYPEPTIDASE"/>
    <property type="match status" value="1"/>
</dbReference>
<dbReference type="SUPFAM" id="SSF53187">
    <property type="entry name" value="Zn-dependent exopeptidases"/>
    <property type="match status" value="1"/>
</dbReference>
<reference evidence="6" key="1">
    <citation type="submission" date="2021-01" db="EMBL/GenBank/DDBJ databases">
        <authorList>
            <person name="Corre E."/>
            <person name="Pelletier E."/>
            <person name="Niang G."/>
            <person name="Scheremetjew M."/>
            <person name="Finn R."/>
            <person name="Kale V."/>
            <person name="Holt S."/>
            <person name="Cochrane G."/>
            <person name="Meng A."/>
            <person name="Brown T."/>
            <person name="Cohen L."/>
        </authorList>
    </citation>
    <scope>NUCLEOTIDE SEQUENCE</scope>
    <source>
        <strain evidence="6">CCMP1594</strain>
    </source>
</reference>
<name>A0A7S4CVU9_9EUGL</name>
<accession>A0A7S4CVU9</accession>
<comment type="similarity">
    <text evidence="2 3">Belongs to the peptidase M14 family.</text>
</comment>
<dbReference type="AlphaFoldDB" id="A0A7S4CVU9"/>
<dbReference type="InterPro" id="IPR000834">
    <property type="entry name" value="Peptidase_M14"/>
</dbReference>
<gene>
    <name evidence="6" type="ORF">EGYM00163_LOCUS19257</name>
</gene>
<dbReference type="Gene3D" id="3.40.630.10">
    <property type="entry name" value="Zn peptidases"/>
    <property type="match status" value="1"/>
</dbReference>
<organism evidence="6">
    <name type="scientific">Eutreptiella gymnastica</name>
    <dbReference type="NCBI Taxonomy" id="73025"/>
    <lineage>
        <taxon>Eukaryota</taxon>
        <taxon>Discoba</taxon>
        <taxon>Euglenozoa</taxon>
        <taxon>Euglenida</taxon>
        <taxon>Spirocuta</taxon>
        <taxon>Euglenophyceae</taxon>
        <taxon>Eutreptiales</taxon>
        <taxon>Eutreptiaceae</taxon>
        <taxon>Eutreptiella</taxon>
    </lineage>
</organism>